<name>A0A7X2STD4_9LACO</name>
<proteinExistence type="predicted"/>
<evidence type="ECO:0000313" key="1">
    <source>
        <dbReference type="EMBL" id="MSE09027.1"/>
    </source>
</evidence>
<accession>A0A7X2STD4</accession>
<organism evidence="1 2">
    <name type="scientific">Ligilactobacillus salivarius</name>
    <dbReference type="NCBI Taxonomy" id="1624"/>
    <lineage>
        <taxon>Bacteria</taxon>
        <taxon>Bacillati</taxon>
        <taxon>Bacillota</taxon>
        <taxon>Bacilli</taxon>
        <taxon>Lactobacillales</taxon>
        <taxon>Lactobacillaceae</taxon>
        <taxon>Ligilactobacillus</taxon>
    </lineage>
</organism>
<dbReference type="Proteomes" id="UP000467635">
    <property type="component" value="Unassembled WGS sequence"/>
</dbReference>
<evidence type="ECO:0000313" key="2">
    <source>
        <dbReference type="Proteomes" id="UP000467635"/>
    </source>
</evidence>
<feature type="non-terminal residue" evidence="1">
    <location>
        <position position="71"/>
    </location>
</feature>
<sequence length="71" mass="8334">MNNFDFEELKEVYALEEKRSKTVAKFLKFMTEFDIDPVLLLYKSKINSDYTLMLTSINGEDLVEKLATTIF</sequence>
<dbReference type="AlphaFoldDB" id="A0A7X2STD4"/>
<gene>
    <name evidence="1" type="ORF">GKC33_10115</name>
</gene>
<comment type="caution">
    <text evidence="1">The sequence shown here is derived from an EMBL/GenBank/DDBJ whole genome shotgun (WGS) entry which is preliminary data.</text>
</comment>
<dbReference type="EMBL" id="WKKX01000575">
    <property type="protein sequence ID" value="MSE09027.1"/>
    <property type="molecule type" value="Genomic_DNA"/>
</dbReference>
<reference evidence="1 2" key="1">
    <citation type="submission" date="2019-11" db="EMBL/GenBank/DDBJ databases">
        <title>Draft Genome Sequence of Plant Growth-Promoting Rhizosphere-Associated Bacteria.</title>
        <authorList>
            <person name="Vasilyev I.Y."/>
            <person name="Radchenko V."/>
            <person name="Ilnitskaya E.V."/>
        </authorList>
    </citation>
    <scope>NUCLEOTIDE SEQUENCE [LARGE SCALE GENOMIC DNA]</scope>
    <source>
        <strain evidence="1 2">VRA_01-1sq_f</strain>
    </source>
</reference>
<protein>
    <submittedName>
        <fullName evidence="1">Uncharacterized protein</fullName>
    </submittedName>
</protein>